<dbReference type="HAMAP" id="MF_00086">
    <property type="entry name" value="S_AdoMet_synth1"/>
    <property type="match status" value="1"/>
</dbReference>
<dbReference type="InterPro" id="IPR022636">
    <property type="entry name" value="S-AdoMet_synthetase_sfam"/>
</dbReference>
<dbReference type="PROSITE" id="PS00376">
    <property type="entry name" value="ADOMET_SYNTHASE_1"/>
    <property type="match status" value="1"/>
</dbReference>
<evidence type="ECO:0000256" key="6">
    <source>
        <dbReference type="ARBA" id="ARBA00022741"/>
    </source>
</evidence>
<dbReference type="EMBL" id="JBGORX010000001">
    <property type="protein sequence ID" value="MFJ1268291.1"/>
    <property type="molecule type" value="Genomic_DNA"/>
</dbReference>
<dbReference type="PIRSF" id="PIRSF000497">
    <property type="entry name" value="MAT"/>
    <property type="match status" value="1"/>
</dbReference>
<evidence type="ECO:0000313" key="16">
    <source>
        <dbReference type="EMBL" id="MFJ1268291.1"/>
    </source>
</evidence>
<evidence type="ECO:0000256" key="5">
    <source>
        <dbReference type="ARBA" id="ARBA00022723"/>
    </source>
</evidence>
<dbReference type="PROSITE" id="PS00377">
    <property type="entry name" value="ADOMET_SYNTHASE_2"/>
    <property type="match status" value="1"/>
</dbReference>
<dbReference type="InterPro" id="IPR002133">
    <property type="entry name" value="S-AdoMet_synthetase"/>
</dbReference>
<accession>A0ABW8D8J9</accession>
<name>A0ABW8D8J9_9GAMM</name>
<dbReference type="PANTHER" id="PTHR11964">
    <property type="entry name" value="S-ADENOSYLMETHIONINE SYNTHETASE"/>
    <property type="match status" value="1"/>
</dbReference>
<comment type="pathway">
    <text evidence="1 10">Amino-acid biosynthesis; S-adenosyl-L-methionine biosynthesis; S-adenosyl-L-methionine from L-methionine: step 1/1.</text>
</comment>
<feature type="binding site" evidence="10">
    <location>
        <position position="240"/>
    </location>
    <ligand>
        <name>ATP</name>
        <dbReference type="ChEBI" id="CHEBI:30616"/>
        <note>ligand shared between two neighboring subunits</note>
    </ligand>
</feature>
<evidence type="ECO:0000259" key="13">
    <source>
        <dbReference type="Pfam" id="PF00438"/>
    </source>
</evidence>
<feature type="binding site" evidence="10">
    <location>
        <position position="267"/>
    </location>
    <ligand>
        <name>ATP</name>
        <dbReference type="ChEBI" id="CHEBI:30616"/>
        <note>ligand shared between two neighboring subunits</note>
    </ligand>
</feature>
<feature type="binding site" description="in other chain" evidence="10">
    <location>
        <position position="271"/>
    </location>
    <ligand>
        <name>L-methionine</name>
        <dbReference type="ChEBI" id="CHEBI:57844"/>
        <note>ligand shared between two neighboring subunits</note>
    </ligand>
</feature>
<organism evidence="16 17">
    <name type="scientific">Legionella lytica</name>
    <dbReference type="NCBI Taxonomy" id="96232"/>
    <lineage>
        <taxon>Bacteria</taxon>
        <taxon>Pseudomonadati</taxon>
        <taxon>Pseudomonadota</taxon>
        <taxon>Gammaproteobacteria</taxon>
        <taxon>Legionellales</taxon>
        <taxon>Legionellaceae</taxon>
        <taxon>Legionella</taxon>
    </lineage>
</organism>
<sequence>MNESFVFTSESVSEGHPDKIADQISDAILDAILEQDPKARVACEVYVKTGMVLVGGEITTKAWVDVEAVTRNVVKDIGYNSSQMGFDWESCAVLSAIGKQSPDIAQGVDNTTTKLQGAGDQGIMFGYASRETDVYMPAPIAYAHRLMEKQAQLRKSGDLSWLRPDAKSQVTLRYEHGMPVEVDTVVVSTQHSEEVSHQDLVEAVREEIIKTTLPAEWLTNKTRYFINPTGRFVIGGPLGDCGLTGRKIIVDTYGGTARHGGGCFSGKDPSKVDRSAAYAARHVAKNIVAAGLADKCELQVSYAIGVAEPTSIFVETFGTGRLANHEIIELIQEHFDLTPQGIIEHHNLLRPIYRETATYGHYGREQFPWERLDKVALLQKAL</sequence>
<evidence type="ECO:0000256" key="3">
    <source>
        <dbReference type="ARBA" id="ARBA00022563"/>
    </source>
</evidence>
<feature type="binding site" description="in other chain" evidence="10">
    <location>
        <position position="16"/>
    </location>
    <ligand>
        <name>ATP</name>
        <dbReference type="ChEBI" id="CHEBI:30616"/>
        <note>ligand shared between two neighboring subunits</note>
    </ligand>
</feature>
<keyword evidence="17" id="KW-1185">Reference proteome</keyword>
<evidence type="ECO:0000256" key="12">
    <source>
        <dbReference type="RuleBase" id="RU004462"/>
    </source>
</evidence>
<comment type="subunit">
    <text evidence="10">Homotetramer; dimer of dimers.</text>
</comment>
<comment type="similarity">
    <text evidence="2 10 12">Belongs to the AdoMet synthase family.</text>
</comment>
<evidence type="ECO:0000256" key="4">
    <source>
        <dbReference type="ARBA" id="ARBA00022679"/>
    </source>
</evidence>
<keyword evidence="9 10" id="KW-0630">Potassium</keyword>
<dbReference type="EC" id="2.5.1.6" evidence="10"/>
<dbReference type="Gene3D" id="3.30.300.10">
    <property type="match status" value="3"/>
</dbReference>
<comment type="caution">
    <text evidence="10">Lacks conserved residue(s) required for the propagation of feature annotation.</text>
</comment>
<dbReference type="CDD" id="cd18079">
    <property type="entry name" value="S-AdoMet_synt"/>
    <property type="match status" value="1"/>
</dbReference>
<comment type="catalytic activity">
    <reaction evidence="10">
        <text>L-methionine + ATP + H2O = S-adenosyl-L-methionine + phosphate + diphosphate</text>
        <dbReference type="Rhea" id="RHEA:21080"/>
        <dbReference type="ChEBI" id="CHEBI:15377"/>
        <dbReference type="ChEBI" id="CHEBI:30616"/>
        <dbReference type="ChEBI" id="CHEBI:33019"/>
        <dbReference type="ChEBI" id="CHEBI:43474"/>
        <dbReference type="ChEBI" id="CHEBI:57844"/>
        <dbReference type="ChEBI" id="CHEBI:59789"/>
        <dbReference type="EC" id="2.5.1.6"/>
    </reaction>
</comment>
<evidence type="ECO:0000256" key="2">
    <source>
        <dbReference type="ARBA" id="ARBA00009685"/>
    </source>
</evidence>
<feature type="binding site" description="in other chain" evidence="10">
    <location>
        <begin position="231"/>
        <end position="232"/>
    </location>
    <ligand>
        <name>ATP</name>
        <dbReference type="ChEBI" id="CHEBI:30616"/>
        <note>ligand shared between two neighboring subunits</note>
    </ligand>
</feature>
<feature type="binding site" evidence="10">
    <location>
        <position position="44"/>
    </location>
    <ligand>
        <name>K(+)</name>
        <dbReference type="ChEBI" id="CHEBI:29103"/>
    </ligand>
</feature>
<evidence type="ECO:0000313" key="17">
    <source>
        <dbReference type="Proteomes" id="UP001615550"/>
    </source>
</evidence>
<dbReference type="Proteomes" id="UP001615550">
    <property type="component" value="Unassembled WGS sequence"/>
</dbReference>
<dbReference type="InterPro" id="IPR022628">
    <property type="entry name" value="S-AdoMet_synt_N"/>
</dbReference>
<comment type="subcellular location">
    <subcellularLocation>
        <location evidence="10 11">Cytoplasm</location>
    </subcellularLocation>
</comment>
<feature type="domain" description="S-adenosylmethionine synthetase C-terminal" evidence="15">
    <location>
        <begin position="234"/>
        <end position="371"/>
    </location>
</feature>
<dbReference type="GO" id="GO:0004478">
    <property type="term" value="F:methionine adenosyltransferase activity"/>
    <property type="evidence" value="ECO:0007669"/>
    <property type="project" value="UniProtKB-EC"/>
</dbReference>
<dbReference type="InterPro" id="IPR022629">
    <property type="entry name" value="S-AdoMet_synt_central"/>
</dbReference>
<comment type="cofactor">
    <cofactor evidence="10">
        <name>K(+)</name>
        <dbReference type="ChEBI" id="CHEBI:29103"/>
    </cofactor>
    <text evidence="10">Binds 1 potassium ion per subunit.</text>
</comment>
<feature type="domain" description="S-adenosylmethionine synthetase central" evidence="14">
    <location>
        <begin position="116"/>
        <end position="232"/>
    </location>
</feature>
<dbReference type="SUPFAM" id="SSF55973">
    <property type="entry name" value="S-adenosylmethionine synthetase"/>
    <property type="match status" value="3"/>
</dbReference>
<evidence type="ECO:0000256" key="1">
    <source>
        <dbReference type="ARBA" id="ARBA00005224"/>
    </source>
</evidence>
<feature type="binding site" description="in other chain" evidence="10">
    <location>
        <begin position="165"/>
        <end position="167"/>
    </location>
    <ligand>
        <name>ATP</name>
        <dbReference type="ChEBI" id="CHEBI:30616"/>
        <note>ligand shared between two neighboring subunits</note>
    </ligand>
</feature>
<keyword evidence="6 10" id="KW-0547">Nucleotide-binding</keyword>
<evidence type="ECO:0000256" key="11">
    <source>
        <dbReference type="RuleBase" id="RU000542"/>
    </source>
</evidence>
<keyword evidence="8 10" id="KW-0460">Magnesium</keyword>
<evidence type="ECO:0000259" key="15">
    <source>
        <dbReference type="Pfam" id="PF02773"/>
    </source>
</evidence>
<evidence type="ECO:0000256" key="9">
    <source>
        <dbReference type="ARBA" id="ARBA00022958"/>
    </source>
</evidence>
<feature type="binding site" evidence="10">
    <location>
        <position position="18"/>
    </location>
    <ligand>
        <name>Mg(2+)</name>
        <dbReference type="ChEBI" id="CHEBI:18420"/>
    </ligand>
</feature>
<evidence type="ECO:0000256" key="7">
    <source>
        <dbReference type="ARBA" id="ARBA00022840"/>
    </source>
</evidence>
<reference evidence="16 17" key="1">
    <citation type="submission" date="2024-08" db="EMBL/GenBank/DDBJ databases">
        <title>Draft Genome Sequence of Legionella lytica strain DSB2004, Isolated From a Fire Sprinkler System.</title>
        <authorList>
            <person name="Everhart A.D."/>
            <person name="Kidane D.T."/>
            <person name="Farone A.L."/>
            <person name="Farone M.B."/>
        </authorList>
    </citation>
    <scope>NUCLEOTIDE SEQUENCE [LARGE SCALE GENOMIC DNA]</scope>
    <source>
        <strain evidence="16 17">DSB2004</strain>
    </source>
</reference>
<evidence type="ECO:0000256" key="8">
    <source>
        <dbReference type="ARBA" id="ARBA00022842"/>
    </source>
</evidence>
<feature type="region of interest" description="Flexible loop" evidence="10">
    <location>
        <begin position="100"/>
        <end position="110"/>
    </location>
</feature>
<feature type="binding site" evidence="10">
    <location>
        <position position="240"/>
    </location>
    <ligand>
        <name>L-methionine</name>
        <dbReference type="ChEBI" id="CHEBI:57844"/>
        <note>ligand shared between two neighboring subunits</note>
    </ligand>
</feature>
<protein>
    <recommendedName>
        <fullName evidence="10">S-adenosylmethionine synthase</fullName>
        <shortName evidence="10">AdoMet synthase</shortName>
        <ecNumber evidence="10">2.5.1.6</ecNumber>
    </recommendedName>
    <alternativeName>
        <fullName evidence="10">MAT</fullName>
    </alternativeName>
    <alternativeName>
        <fullName evidence="10">Methionine adenosyltransferase</fullName>
    </alternativeName>
</protein>
<dbReference type="Pfam" id="PF02773">
    <property type="entry name" value="S-AdoMet_synt_C"/>
    <property type="match status" value="1"/>
</dbReference>
<comment type="function">
    <text evidence="10">Catalyzes the formation of S-adenosylmethionine (AdoMet) from methionine and ATP. The overall synthetic reaction is composed of two sequential steps, AdoMet formation and the subsequent tripolyphosphate hydrolysis which occurs prior to release of AdoMet from the enzyme.</text>
</comment>
<comment type="cofactor">
    <cofactor evidence="10">
        <name>Mg(2+)</name>
        <dbReference type="ChEBI" id="CHEBI:18420"/>
    </cofactor>
    <text evidence="10">Binds 2 divalent ions per subunit.</text>
</comment>
<keyword evidence="10" id="KW-0963">Cytoplasm</keyword>
<dbReference type="Pfam" id="PF02772">
    <property type="entry name" value="S-AdoMet_synt_M"/>
    <property type="match status" value="1"/>
</dbReference>
<feature type="domain" description="S-adenosylmethionine synthetase N-terminal" evidence="13">
    <location>
        <begin position="5"/>
        <end position="102"/>
    </location>
</feature>
<keyword evidence="7 10" id="KW-0067">ATP-binding</keyword>
<dbReference type="NCBIfam" id="TIGR01034">
    <property type="entry name" value="metK"/>
    <property type="match status" value="1"/>
</dbReference>
<keyword evidence="5 10" id="KW-0479">Metal-binding</keyword>
<feature type="binding site" description="in other chain" evidence="10">
    <location>
        <position position="100"/>
    </location>
    <ligand>
        <name>L-methionine</name>
        <dbReference type="ChEBI" id="CHEBI:57844"/>
        <note>ligand shared between two neighboring subunits</note>
    </ligand>
</feature>
<dbReference type="InterPro" id="IPR022630">
    <property type="entry name" value="S-AdoMet_synt_C"/>
</dbReference>
<keyword evidence="3 10" id="KW-0554">One-carbon metabolism</keyword>
<dbReference type="Pfam" id="PF00438">
    <property type="entry name" value="S-AdoMet_synt_N"/>
    <property type="match status" value="1"/>
</dbReference>
<evidence type="ECO:0000259" key="14">
    <source>
        <dbReference type="Pfam" id="PF02772"/>
    </source>
</evidence>
<evidence type="ECO:0000256" key="10">
    <source>
        <dbReference type="HAMAP-Rule" id="MF_00086"/>
    </source>
</evidence>
<proteinExistence type="inferred from homology"/>
<dbReference type="RefSeq" id="WP_400187104.1">
    <property type="nucleotide sequence ID" value="NZ_JBGORX010000001.1"/>
</dbReference>
<dbReference type="InterPro" id="IPR022631">
    <property type="entry name" value="ADOMET_SYNTHASE_CS"/>
</dbReference>
<keyword evidence="4 10" id="KW-0808">Transferase</keyword>
<comment type="caution">
    <text evidence="16">The sequence shown here is derived from an EMBL/GenBank/DDBJ whole genome shotgun (WGS) entry which is preliminary data.</text>
</comment>
<feature type="binding site" description="in other chain" evidence="10">
    <location>
        <position position="57"/>
    </location>
    <ligand>
        <name>L-methionine</name>
        <dbReference type="ChEBI" id="CHEBI:57844"/>
        <note>ligand shared between two neighboring subunits</note>
    </ligand>
</feature>
<gene>
    <name evidence="10 16" type="primary">metK</name>
    <name evidence="16" type="ORF">ACD661_06965</name>
</gene>
<feature type="binding site" description="in other chain" evidence="10">
    <location>
        <begin position="246"/>
        <end position="247"/>
    </location>
    <ligand>
        <name>ATP</name>
        <dbReference type="ChEBI" id="CHEBI:30616"/>
        <note>ligand shared between two neighboring subunits</note>
    </ligand>
</feature>